<evidence type="ECO:0000256" key="2">
    <source>
        <dbReference type="ARBA" id="ARBA00022801"/>
    </source>
</evidence>
<dbReference type="Pfam" id="PF03061">
    <property type="entry name" value="4HBT"/>
    <property type="match status" value="1"/>
</dbReference>
<dbReference type="PANTHER" id="PTHR21660:SF1">
    <property type="entry name" value="ACYL-COENZYME A THIOESTERASE 13"/>
    <property type="match status" value="1"/>
</dbReference>
<keyword evidence="5" id="KW-1185">Reference proteome</keyword>
<proteinExistence type="inferred from homology"/>
<sequence>MNRISLVNRKIVRWSSMSTLNDFIRARTSRVASVEALTYQNMTPLKISSEEIVLEYKLNTELDLNPMGNMHGGRMAYILDSVMTALASDFDKTDVNSLNFSVSYLNGISKDLDSFLVTAKIVKGGRAMAFLTADLSSKAGEIYTLSEGTFEKGA</sequence>
<evidence type="ECO:0000256" key="1">
    <source>
        <dbReference type="ARBA" id="ARBA00008324"/>
    </source>
</evidence>
<dbReference type="GO" id="GO:0047617">
    <property type="term" value="F:fatty acyl-CoA hydrolase activity"/>
    <property type="evidence" value="ECO:0007669"/>
    <property type="project" value="InterPro"/>
</dbReference>
<dbReference type="InterPro" id="IPR039298">
    <property type="entry name" value="ACOT13"/>
</dbReference>
<dbReference type="PANTHER" id="PTHR21660">
    <property type="entry name" value="THIOESTERASE SUPERFAMILY MEMBER-RELATED"/>
    <property type="match status" value="1"/>
</dbReference>
<comment type="similarity">
    <text evidence="1">Belongs to the thioesterase PaaI family.</text>
</comment>
<organism evidence="4">
    <name type="scientific">Oikopleura dioica</name>
    <name type="common">Tunicate</name>
    <dbReference type="NCBI Taxonomy" id="34765"/>
    <lineage>
        <taxon>Eukaryota</taxon>
        <taxon>Metazoa</taxon>
        <taxon>Chordata</taxon>
        <taxon>Tunicata</taxon>
        <taxon>Appendicularia</taxon>
        <taxon>Copelata</taxon>
        <taxon>Oikopleuridae</taxon>
        <taxon>Oikopleura</taxon>
    </lineage>
</organism>
<dbReference type="OrthoDB" id="46529at2759"/>
<feature type="domain" description="Thioesterase" evidence="3">
    <location>
        <begin position="67"/>
        <end position="139"/>
    </location>
</feature>
<name>E4XHJ2_OIKDI</name>
<keyword evidence="2" id="KW-0378">Hydrolase</keyword>
<protein>
    <recommendedName>
        <fullName evidence="3">Thioesterase domain-containing protein</fullName>
    </recommendedName>
</protein>
<dbReference type="InParanoid" id="E4XHJ2"/>
<dbReference type="SUPFAM" id="SSF54637">
    <property type="entry name" value="Thioesterase/thiol ester dehydrase-isomerase"/>
    <property type="match status" value="1"/>
</dbReference>
<dbReference type="FunCoup" id="E4XHJ2">
    <property type="interactions" value="56"/>
</dbReference>
<dbReference type="InterPro" id="IPR006683">
    <property type="entry name" value="Thioestr_dom"/>
</dbReference>
<dbReference type="EMBL" id="FN653051">
    <property type="protein sequence ID" value="CBY10140.1"/>
    <property type="molecule type" value="Genomic_DNA"/>
</dbReference>
<dbReference type="Proteomes" id="UP000001307">
    <property type="component" value="Unassembled WGS sequence"/>
</dbReference>
<dbReference type="InterPro" id="IPR029069">
    <property type="entry name" value="HotDog_dom_sf"/>
</dbReference>
<evidence type="ECO:0000313" key="4">
    <source>
        <dbReference type="EMBL" id="CBY10140.1"/>
    </source>
</evidence>
<reference evidence="4" key="1">
    <citation type="journal article" date="2010" name="Science">
        <title>Plasticity of animal genome architecture unmasked by rapid evolution of a pelagic tunicate.</title>
        <authorList>
            <person name="Denoeud F."/>
            <person name="Henriet S."/>
            <person name="Mungpakdee S."/>
            <person name="Aury J.M."/>
            <person name="Da Silva C."/>
            <person name="Brinkmann H."/>
            <person name="Mikhaleva J."/>
            <person name="Olsen L.C."/>
            <person name="Jubin C."/>
            <person name="Canestro C."/>
            <person name="Bouquet J.M."/>
            <person name="Danks G."/>
            <person name="Poulain J."/>
            <person name="Campsteijn C."/>
            <person name="Adamski M."/>
            <person name="Cross I."/>
            <person name="Yadetie F."/>
            <person name="Muffato M."/>
            <person name="Louis A."/>
            <person name="Butcher S."/>
            <person name="Tsagkogeorga G."/>
            <person name="Konrad A."/>
            <person name="Singh S."/>
            <person name="Jensen M.F."/>
            <person name="Cong E.H."/>
            <person name="Eikeseth-Otteraa H."/>
            <person name="Noel B."/>
            <person name="Anthouard V."/>
            <person name="Porcel B.M."/>
            <person name="Kachouri-Lafond R."/>
            <person name="Nishino A."/>
            <person name="Ugolini M."/>
            <person name="Chourrout P."/>
            <person name="Nishida H."/>
            <person name="Aasland R."/>
            <person name="Huzurbazar S."/>
            <person name="Westhof E."/>
            <person name="Delsuc F."/>
            <person name="Lehrach H."/>
            <person name="Reinhardt R."/>
            <person name="Weissenbach J."/>
            <person name="Roy S.W."/>
            <person name="Artiguenave F."/>
            <person name="Postlethwait J.H."/>
            <person name="Manak J.R."/>
            <person name="Thompson E.M."/>
            <person name="Jaillon O."/>
            <person name="Du Pasquier L."/>
            <person name="Boudinot P."/>
            <person name="Liberles D.A."/>
            <person name="Volff J.N."/>
            <person name="Philippe H."/>
            <person name="Lenhard B."/>
            <person name="Roest Crollius H."/>
            <person name="Wincker P."/>
            <person name="Chourrout D."/>
        </authorList>
    </citation>
    <scope>NUCLEOTIDE SEQUENCE [LARGE SCALE GENOMIC DNA]</scope>
</reference>
<dbReference type="Gene3D" id="3.10.129.10">
    <property type="entry name" value="Hotdog Thioesterase"/>
    <property type="match status" value="1"/>
</dbReference>
<accession>E4XHJ2</accession>
<gene>
    <name evidence="4" type="ORF">GSOID_T00010970001</name>
</gene>
<dbReference type="CDD" id="cd03443">
    <property type="entry name" value="PaaI_thioesterase"/>
    <property type="match status" value="1"/>
</dbReference>
<dbReference type="AlphaFoldDB" id="E4XHJ2"/>
<evidence type="ECO:0000313" key="5">
    <source>
        <dbReference type="Proteomes" id="UP000001307"/>
    </source>
</evidence>
<evidence type="ECO:0000259" key="3">
    <source>
        <dbReference type="Pfam" id="PF03061"/>
    </source>
</evidence>